<dbReference type="SUPFAM" id="SSF54928">
    <property type="entry name" value="RNA-binding domain, RBD"/>
    <property type="match status" value="1"/>
</dbReference>
<sequence length="560" mass="65039">MTEKNSMEKVQRRKLHIGGLSKELTENITELEQRFSKIGQIVEPIEIHEKPVLEYNFAYVTMELNDSQFKELKKLWNDVRYKGSKLTIGIAKENYLQRWEKDSRRQDPKILSRERRSKVPESRLARIAQRDENPFKLALVTKGRFRATPRTTDLKNLTLRISINGRLKVIKCKKTKLWGMDKNKAIRDLTSRFVAGEWRDGNDHVIDRLARKIVIFDDGKILVKDTTVPTADDIKEELEEEQHKTNKILEDMLNKYNFEKPVELEDDNKNDNNSDFDYELENRVAENNFNDDEHENSNSEELTLTYNVPEKKCLKPSPESVIQDYKSYGSQISKEEQVEEDDDEEFFNNLKPISDYAEQLEGDGEDPVDEHKKHPSESITKTQSMPSTAQIKESNDDEVNAENIGEIDNEFIPTFGSAKTDGEIDDEFIPTFGSSKSDDATKTPATNTTEKLRALLSAGSSTSATEKTEEDSNIDDSRVEVVLPNLKKTKNVGLFFSHFDSPFLVAQSQINKLRELKVNEELKYDEWFWSNRGELNREFRRLRRDVLRRNKKKFKSSIFI</sequence>
<dbReference type="STRING" id="763406.A0A1E3NTT3"/>
<name>A0A1E3NTT3_9ASCO</name>
<dbReference type="InterPro" id="IPR035979">
    <property type="entry name" value="RBD_domain_sf"/>
</dbReference>
<dbReference type="GeneID" id="30181831"/>
<dbReference type="InterPro" id="IPR012677">
    <property type="entry name" value="Nucleotide-bd_a/b_plait_sf"/>
</dbReference>
<dbReference type="Gene3D" id="3.30.70.330">
    <property type="match status" value="1"/>
</dbReference>
<feature type="compositionally biased region" description="Polar residues" evidence="2">
    <location>
        <begin position="377"/>
        <end position="392"/>
    </location>
</feature>
<feature type="domain" description="RRM" evidence="3">
    <location>
        <begin position="13"/>
        <end position="93"/>
    </location>
</feature>
<accession>A0A1E3NTT3</accession>
<dbReference type="OrthoDB" id="21643at2759"/>
<dbReference type="RefSeq" id="XP_019020563.1">
    <property type="nucleotide sequence ID" value="XM_019165144.1"/>
</dbReference>
<keyword evidence="1" id="KW-0694">RNA-binding</keyword>
<proteinExistence type="predicted"/>
<evidence type="ECO:0000256" key="2">
    <source>
        <dbReference type="SAM" id="MobiDB-lite"/>
    </source>
</evidence>
<feature type="region of interest" description="Disordered" evidence="2">
    <location>
        <begin position="360"/>
        <end position="399"/>
    </location>
</feature>
<organism evidence="4 5">
    <name type="scientific">Pichia membranifaciens NRRL Y-2026</name>
    <dbReference type="NCBI Taxonomy" id="763406"/>
    <lineage>
        <taxon>Eukaryota</taxon>
        <taxon>Fungi</taxon>
        <taxon>Dikarya</taxon>
        <taxon>Ascomycota</taxon>
        <taxon>Saccharomycotina</taxon>
        <taxon>Pichiomycetes</taxon>
        <taxon>Pichiales</taxon>
        <taxon>Pichiaceae</taxon>
        <taxon>Pichia</taxon>
    </lineage>
</organism>
<reference evidence="4 5" key="1">
    <citation type="journal article" date="2016" name="Proc. Natl. Acad. Sci. U.S.A.">
        <title>Comparative genomics of biotechnologically important yeasts.</title>
        <authorList>
            <person name="Riley R."/>
            <person name="Haridas S."/>
            <person name="Wolfe K.H."/>
            <person name="Lopes M.R."/>
            <person name="Hittinger C.T."/>
            <person name="Goeker M."/>
            <person name="Salamov A.A."/>
            <person name="Wisecaver J.H."/>
            <person name="Long T.M."/>
            <person name="Calvey C.H."/>
            <person name="Aerts A.L."/>
            <person name="Barry K.W."/>
            <person name="Choi C."/>
            <person name="Clum A."/>
            <person name="Coughlan A.Y."/>
            <person name="Deshpande S."/>
            <person name="Douglass A.P."/>
            <person name="Hanson S.J."/>
            <person name="Klenk H.-P."/>
            <person name="LaButti K.M."/>
            <person name="Lapidus A."/>
            <person name="Lindquist E.A."/>
            <person name="Lipzen A.M."/>
            <person name="Meier-Kolthoff J.P."/>
            <person name="Ohm R.A."/>
            <person name="Otillar R.P."/>
            <person name="Pangilinan J.L."/>
            <person name="Peng Y."/>
            <person name="Rokas A."/>
            <person name="Rosa C.A."/>
            <person name="Scheuner C."/>
            <person name="Sibirny A.A."/>
            <person name="Slot J.C."/>
            <person name="Stielow J.B."/>
            <person name="Sun H."/>
            <person name="Kurtzman C.P."/>
            <person name="Blackwell M."/>
            <person name="Grigoriev I.V."/>
            <person name="Jeffries T.W."/>
        </authorList>
    </citation>
    <scope>NUCLEOTIDE SEQUENCE [LARGE SCALE GENOMIC DNA]</scope>
    <source>
        <strain evidence="4 5">NRRL Y-2026</strain>
    </source>
</reference>
<gene>
    <name evidence="4" type="ORF">PICMEDRAFT_9914</name>
</gene>
<dbReference type="GO" id="GO:0003723">
    <property type="term" value="F:RNA binding"/>
    <property type="evidence" value="ECO:0007669"/>
    <property type="project" value="UniProtKB-UniRule"/>
</dbReference>
<evidence type="ECO:0000256" key="1">
    <source>
        <dbReference type="PROSITE-ProRule" id="PRU00176"/>
    </source>
</evidence>
<dbReference type="EMBL" id="KV454001">
    <property type="protein sequence ID" value="ODQ49450.1"/>
    <property type="molecule type" value="Genomic_DNA"/>
</dbReference>
<keyword evidence="5" id="KW-1185">Reference proteome</keyword>
<evidence type="ECO:0000313" key="5">
    <source>
        <dbReference type="Proteomes" id="UP000094455"/>
    </source>
</evidence>
<protein>
    <recommendedName>
        <fullName evidence="3">RRM domain-containing protein</fullName>
    </recommendedName>
</protein>
<dbReference type="InterPro" id="IPR000504">
    <property type="entry name" value="RRM_dom"/>
</dbReference>
<evidence type="ECO:0000313" key="4">
    <source>
        <dbReference type="EMBL" id="ODQ49450.1"/>
    </source>
</evidence>
<dbReference type="Proteomes" id="UP000094455">
    <property type="component" value="Unassembled WGS sequence"/>
</dbReference>
<dbReference type="AlphaFoldDB" id="A0A1E3NTT3"/>
<dbReference type="PROSITE" id="PS50102">
    <property type="entry name" value="RRM"/>
    <property type="match status" value="1"/>
</dbReference>
<evidence type="ECO:0000259" key="3">
    <source>
        <dbReference type="PROSITE" id="PS50102"/>
    </source>
</evidence>